<organism evidence="2">
    <name type="scientific">mine drainage metagenome</name>
    <dbReference type="NCBI Taxonomy" id="410659"/>
    <lineage>
        <taxon>unclassified sequences</taxon>
        <taxon>metagenomes</taxon>
        <taxon>ecological metagenomes</taxon>
    </lineage>
</organism>
<dbReference type="AlphaFoldDB" id="A0A1J5SX19"/>
<dbReference type="Pfam" id="PF00216">
    <property type="entry name" value="Bac_DNA_binding"/>
    <property type="match status" value="1"/>
</dbReference>
<dbReference type="Gene3D" id="4.10.520.10">
    <property type="entry name" value="IHF-like DNA-binding proteins"/>
    <property type="match status" value="1"/>
</dbReference>
<accession>A0A1J5SX19</accession>
<gene>
    <name evidence="2" type="primary">ihfB_8</name>
    <name evidence="2" type="ORF">GALL_93860</name>
</gene>
<dbReference type="PANTHER" id="PTHR33175:SF5">
    <property type="entry name" value="INTEGRATION HOST FACTOR SUBUNIT BETA"/>
    <property type="match status" value="1"/>
</dbReference>
<dbReference type="GO" id="GO:0003677">
    <property type="term" value="F:DNA binding"/>
    <property type="evidence" value="ECO:0007669"/>
    <property type="project" value="UniProtKB-KW"/>
</dbReference>
<protein>
    <submittedName>
        <fullName evidence="2">Integration host factor subunit beta</fullName>
    </submittedName>
</protein>
<dbReference type="GO" id="GO:0005829">
    <property type="term" value="C:cytosol"/>
    <property type="evidence" value="ECO:0007669"/>
    <property type="project" value="TreeGrafter"/>
</dbReference>
<evidence type="ECO:0000313" key="2">
    <source>
        <dbReference type="EMBL" id="OIR08592.1"/>
    </source>
</evidence>
<dbReference type="SUPFAM" id="SSF47729">
    <property type="entry name" value="IHF-like DNA-binding proteins"/>
    <property type="match status" value="1"/>
</dbReference>
<dbReference type="InterPro" id="IPR000119">
    <property type="entry name" value="Hist_DNA-bd"/>
</dbReference>
<dbReference type="CDD" id="cd13836">
    <property type="entry name" value="IHF_B"/>
    <property type="match status" value="1"/>
</dbReference>
<dbReference type="SMART" id="SM00411">
    <property type="entry name" value="BHL"/>
    <property type="match status" value="1"/>
</dbReference>
<dbReference type="InterPro" id="IPR020816">
    <property type="entry name" value="Histone-like_DNA-bd_CS"/>
</dbReference>
<dbReference type="NCBIfam" id="NF001222">
    <property type="entry name" value="PRK00199.1"/>
    <property type="match status" value="1"/>
</dbReference>
<keyword evidence="1" id="KW-0238">DNA-binding</keyword>
<dbReference type="PANTHER" id="PTHR33175">
    <property type="entry name" value="DNA-BINDING PROTEIN HU"/>
    <property type="match status" value="1"/>
</dbReference>
<dbReference type="EMBL" id="MLJW01000031">
    <property type="protein sequence ID" value="OIR08592.1"/>
    <property type="molecule type" value="Genomic_DNA"/>
</dbReference>
<dbReference type="PRINTS" id="PR01727">
    <property type="entry name" value="DNABINDINGHU"/>
</dbReference>
<sequence length="100" mass="11295">MKDAYMNRSDLIFKLAESSPDLQAKDVELGVKIILEKLASTIANGSRIEIRGFGSFGLNYRKPRDGRNPKTGEKIMVSAKYYPHFKPGKTLKELPVHDEK</sequence>
<dbReference type="InterPro" id="IPR010992">
    <property type="entry name" value="IHF-like_DNA-bd_dom_sf"/>
</dbReference>
<name>A0A1J5SX19_9ZZZZ</name>
<proteinExistence type="predicted"/>
<reference evidence="2" key="1">
    <citation type="submission" date="2016-10" db="EMBL/GenBank/DDBJ databases">
        <title>Sequence of Gallionella enrichment culture.</title>
        <authorList>
            <person name="Poehlein A."/>
            <person name="Muehling M."/>
            <person name="Daniel R."/>
        </authorList>
    </citation>
    <scope>NUCLEOTIDE SEQUENCE</scope>
</reference>
<evidence type="ECO:0000256" key="1">
    <source>
        <dbReference type="ARBA" id="ARBA00023125"/>
    </source>
</evidence>
<dbReference type="PROSITE" id="PS00045">
    <property type="entry name" value="HISTONE_LIKE"/>
    <property type="match status" value="1"/>
</dbReference>
<dbReference type="GO" id="GO:0030527">
    <property type="term" value="F:structural constituent of chromatin"/>
    <property type="evidence" value="ECO:0007669"/>
    <property type="project" value="InterPro"/>
</dbReference>
<comment type="caution">
    <text evidence="2">The sequence shown here is derived from an EMBL/GenBank/DDBJ whole genome shotgun (WGS) entry which is preliminary data.</text>
</comment>